<dbReference type="SUPFAM" id="SSF49265">
    <property type="entry name" value="Fibronectin type III"/>
    <property type="match status" value="1"/>
</dbReference>
<dbReference type="Gene3D" id="2.60.120.260">
    <property type="entry name" value="Galactose-binding domain-like"/>
    <property type="match status" value="4"/>
</dbReference>
<comment type="caution">
    <text evidence="7">The sequence shown here is derived from an EMBL/GenBank/DDBJ whole genome shotgun (WGS) entry which is preliminary data.</text>
</comment>
<dbReference type="Pfam" id="PF17389">
    <property type="entry name" value="Bac_rhamnosid6H"/>
    <property type="match status" value="1"/>
</dbReference>
<dbReference type="InterPro" id="IPR036116">
    <property type="entry name" value="FN3_sf"/>
</dbReference>
<dbReference type="InterPro" id="IPR012341">
    <property type="entry name" value="6hp_glycosidase-like_sf"/>
</dbReference>
<dbReference type="Pfam" id="PF05592">
    <property type="entry name" value="Bac_rhamnosid"/>
    <property type="match status" value="1"/>
</dbReference>
<dbReference type="Gene3D" id="2.60.420.10">
    <property type="entry name" value="Maltose phosphorylase, domain 3"/>
    <property type="match status" value="1"/>
</dbReference>
<dbReference type="EC" id="3.2.1.40" evidence="2"/>
<accession>A0A9X2VMS7</accession>
<dbReference type="InterPro" id="IPR008928">
    <property type="entry name" value="6-hairpin_glycosidase_sf"/>
</dbReference>
<dbReference type="InterPro" id="IPR035396">
    <property type="entry name" value="Bac_rhamnosid6H"/>
</dbReference>
<evidence type="ECO:0000256" key="1">
    <source>
        <dbReference type="ARBA" id="ARBA00001445"/>
    </source>
</evidence>
<dbReference type="Pfam" id="PF00754">
    <property type="entry name" value="F5_F8_type_C"/>
    <property type="match status" value="2"/>
</dbReference>
<dbReference type="InterPro" id="IPR008902">
    <property type="entry name" value="Rhamnosid_concanavalin"/>
</dbReference>
<proteinExistence type="predicted"/>
<feature type="domain" description="F5/8 type C" evidence="6">
    <location>
        <begin position="304"/>
        <end position="469"/>
    </location>
</feature>
<dbReference type="PROSITE" id="PS50022">
    <property type="entry name" value="FA58C_3"/>
    <property type="match status" value="1"/>
</dbReference>
<dbReference type="InterPro" id="IPR035398">
    <property type="entry name" value="Bac_rhamnosid_C"/>
</dbReference>
<dbReference type="InterPro" id="IPR018905">
    <property type="entry name" value="A-galactase_NEW3"/>
</dbReference>
<dbReference type="InterPro" id="IPR013737">
    <property type="entry name" value="Bac_rhamnosid_N"/>
</dbReference>
<dbReference type="GO" id="GO:0005975">
    <property type="term" value="P:carbohydrate metabolic process"/>
    <property type="evidence" value="ECO:0007669"/>
    <property type="project" value="InterPro"/>
</dbReference>
<dbReference type="Gene3D" id="2.60.40.10">
    <property type="entry name" value="Immunoglobulins"/>
    <property type="match status" value="1"/>
</dbReference>
<dbReference type="InterPro" id="IPR016007">
    <property type="entry name" value="Alpha_rhamnosid"/>
</dbReference>
<feature type="chain" id="PRO_5040963037" description="alpha-L-rhamnosidase" evidence="5">
    <location>
        <begin position="33"/>
        <end position="1309"/>
    </location>
</feature>
<keyword evidence="8" id="KW-1185">Reference proteome</keyword>
<dbReference type="Pfam" id="PF25788">
    <property type="entry name" value="Ig_Rha78A_N"/>
    <property type="match status" value="1"/>
</dbReference>
<protein>
    <recommendedName>
        <fullName evidence="2">alpha-L-rhamnosidase</fullName>
        <ecNumber evidence="2">3.2.1.40</ecNumber>
    </recommendedName>
</protein>
<dbReference type="Gene3D" id="1.50.10.10">
    <property type="match status" value="1"/>
</dbReference>
<reference evidence="7" key="1">
    <citation type="submission" date="2022-08" db="EMBL/GenBank/DDBJ databases">
        <authorList>
            <person name="Tistechok S."/>
            <person name="Samborskyy M."/>
            <person name="Roman I."/>
        </authorList>
    </citation>
    <scope>NUCLEOTIDE SEQUENCE</scope>
    <source>
        <strain evidence="7">DSM 103496</strain>
    </source>
</reference>
<keyword evidence="5" id="KW-0732">Signal</keyword>
<evidence type="ECO:0000259" key="6">
    <source>
        <dbReference type="PROSITE" id="PS50022"/>
    </source>
</evidence>
<comment type="catalytic activity">
    <reaction evidence="1">
        <text>Hydrolysis of terminal non-reducing alpha-L-rhamnose residues in alpha-L-rhamnosides.</text>
        <dbReference type="EC" id="3.2.1.40"/>
    </reaction>
</comment>
<dbReference type="Pfam" id="PF17390">
    <property type="entry name" value="Bac_rhamnosid_C"/>
    <property type="match status" value="1"/>
</dbReference>
<dbReference type="Proteomes" id="UP001141259">
    <property type="component" value="Unassembled WGS sequence"/>
</dbReference>
<sequence length="1309" mass="138544">MDRFRSTARLARRITLIAVALVAATVPAPASADSRGGALAPTSLRANGQAADVLVGGAPLALAWAVNDSGRSEAQTAYEIAVDGPRGHWSSGRVPSSNSVDVAYTGPPLVSDRTYTWSVRTWNSRGSRSPWSAPARFDTGLLAPSDWSAWWTQVEDGSLVRGDFDVTKQVARARLYFGAQGIVEPHLNGVRVEPDQVLDSSVTDYAARVLYRELDVTSLVRTGRNTLAFLADRGQFASRPVFVAQLTTTYTDGSTATFGTNPDWKTHAGPVVGTDFYYGETYDARQEVAGWDAVGLDSSTWSAVRTVAPASHRQSLAQGKPVTALDTITCCGWSPAAATDGVDGSSDTSEGYHSALDPNPDTTKWVQADLGSSQRIRSVSLFPARPTNDTAGDIVGAGFPVRYRVQVGDDPSFATSTTVADRTGADQPNPGTGHVDLPADVTGRYVRVTATKLSCTGAGCSLRLAEIGVHGEKPTIVHSGLTRLEADSTPPVRVVGTTAPVRETRPAPGVRVYDFGQNRTGQVTLTASQPAGTTAAVKKGEILDPDGRVTTANISFGPGEPPRQTDRYTFKGTGSETYAPHFNYAGFRYAELTGLPDDASVSVTAQEIHNDVPTTGSFSTSDPLLNRIQGAVAQTQLNNLVSMPLDCPTREKHGWLGDAGDTDQEAMSNFDMQSFYAKWLGDVATSAYADGSIPSVAPINGDNGWRPDPAWATAYPQIIWNSYTQYGNKEVLTTHYAKVKAWVDYLATISDADHVVVNAPMTWGDDWVSIVSTPHQYFHTGFYYLDATLLAKMAAATGNTADAQRYGALAKEVLAGFTKRFLDTGTGVYATGTQLSYALPLAFDMVPQDRVKSTLDKLVADIAARGDHLTTGFVGTELVFQALGKHDRSDVALAVAQRTDYPSFGYMLENGPGTIWEKWDNSSAPDGTSSKDHIGMGGAVGQWFYQHLAGIQPSDGAAYSSFTLAPSVVGNLTRASAEQKTVRGTIKSSWERTGSTLTYRATVPVGSKATIRLPLLGGRKSTVREGNRTIFTAGHPVQRVPGLRTGAVDDEALTLTAGSGEYTFTVTPPRTPFTTTSVTAGGTNPITSGGAGDVPVAVRGRSTVDGKVAVTAEVPAGWTATTANVALTPATSSTTTAVRVTVPAGAKSGLYPVTVTAKAPNSPPTRTTVTLAVFGSWQAGVTAAGSTEHAPNTVNGAVRTYVAANAVDRDPATFWNDDTADAYPDSLTVTAPAPTPLTGTGLVSHQDGVVTDFTVETWDGANWAVRAEVRGNTEVNRWIPFASPVTTTRVRVTVTGARNAHSRIAELTP</sequence>
<dbReference type="InterPro" id="IPR008979">
    <property type="entry name" value="Galactose-bd-like_sf"/>
</dbReference>
<dbReference type="EMBL" id="JANYMP010000010">
    <property type="protein sequence ID" value="MCS7479397.1"/>
    <property type="molecule type" value="Genomic_DNA"/>
</dbReference>
<evidence type="ECO:0000313" key="7">
    <source>
        <dbReference type="EMBL" id="MCS7479397.1"/>
    </source>
</evidence>
<dbReference type="RefSeq" id="WP_259624903.1">
    <property type="nucleotide sequence ID" value="NZ_JANYMP010000010.1"/>
</dbReference>
<dbReference type="PANTHER" id="PTHR33307">
    <property type="entry name" value="ALPHA-RHAMNOSIDASE (EUROFUNG)"/>
    <property type="match status" value="1"/>
</dbReference>
<evidence type="ECO:0000256" key="5">
    <source>
        <dbReference type="SAM" id="SignalP"/>
    </source>
</evidence>
<feature type="region of interest" description="Disordered" evidence="4">
    <location>
        <begin position="341"/>
        <end position="360"/>
    </location>
</feature>
<evidence type="ECO:0000256" key="2">
    <source>
        <dbReference type="ARBA" id="ARBA00012652"/>
    </source>
</evidence>
<evidence type="ECO:0000256" key="3">
    <source>
        <dbReference type="ARBA" id="ARBA00022801"/>
    </source>
</evidence>
<evidence type="ECO:0000313" key="8">
    <source>
        <dbReference type="Proteomes" id="UP001141259"/>
    </source>
</evidence>
<dbReference type="InterPro" id="IPR013783">
    <property type="entry name" value="Ig-like_fold"/>
</dbReference>
<feature type="region of interest" description="Disordered" evidence="4">
    <location>
        <begin position="414"/>
        <end position="438"/>
    </location>
</feature>
<dbReference type="SUPFAM" id="SSF48208">
    <property type="entry name" value="Six-hairpin glycosidases"/>
    <property type="match status" value="1"/>
</dbReference>
<dbReference type="SUPFAM" id="SSF49785">
    <property type="entry name" value="Galactose-binding domain-like"/>
    <property type="match status" value="2"/>
</dbReference>
<feature type="signal peptide" evidence="5">
    <location>
        <begin position="1"/>
        <end position="32"/>
    </location>
</feature>
<dbReference type="PANTHER" id="PTHR33307:SF6">
    <property type="entry name" value="ALPHA-RHAMNOSIDASE (EUROFUNG)-RELATED"/>
    <property type="match status" value="1"/>
</dbReference>
<gene>
    <name evidence="7" type="ORF">NZH93_21240</name>
</gene>
<dbReference type="GO" id="GO:0030596">
    <property type="term" value="F:alpha-L-rhamnosidase activity"/>
    <property type="evidence" value="ECO:0007669"/>
    <property type="project" value="UniProtKB-EC"/>
</dbReference>
<keyword evidence="3 7" id="KW-0378">Hydrolase</keyword>
<dbReference type="InterPro" id="IPR000421">
    <property type="entry name" value="FA58C"/>
</dbReference>
<organism evidence="7 8">
    <name type="scientific">Umezawaea endophytica</name>
    <dbReference type="NCBI Taxonomy" id="1654476"/>
    <lineage>
        <taxon>Bacteria</taxon>
        <taxon>Bacillati</taxon>
        <taxon>Actinomycetota</taxon>
        <taxon>Actinomycetes</taxon>
        <taxon>Pseudonocardiales</taxon>
        <taxon>Pseudonocardiaceae</taxon>
        <taxon>Umezawaea</taxon>
    </lineage>
</organism>
<evidence type="ECO:0000256" key="4">
    <source>
        <dbReference type="SAM" id="MobiDB-lite"/>
    </source>
</evidence>
<dbReference type="Pfam" id="PF10633">
    <property type="entry name" value="NPCBM_assoc"/>
    <property type="match status" value="1"/>
</dbReference>
<name>A0A9X2VMS7_9PSEU</name>
<dbReference type="Pfam" id="PF08531">
    <property type="entry name" value="Bac_rhamnosid_N"/>
    <property type="match status" value="1"/>
</dbReference>